<feature type="repeat" description="WD" evidence="3">
    <location>
        <begin position="536"/>
        <end position="559"/>
    </location>
</feature>
<feature type="repeat" description="WD" evidence="3">
    <location>
        <begin position="573"/>
        <end position="614"/>
    </location>
</feature>
<name>A0A2J8AD75_9CHLO</name>
<accession>A0A2J8AD75</accession>
<dbReference type="InterPro" id="IPR011659">
    <property type="entry name" value="WD40"/>
</dbReference>
<dbReference type="Gene3D" id="2.130.10.10">
    <property type="entry name" value="YVTN repeat-like/Quinoprotein amine dehydrogenase"/>
    <property type="match status" value="5"/>
</dbReference>
<dbReference type="PROSITE" id="PS50294">
    <property type="entry name" value="WD_REPEATS_REGION"/>
    <property type="match status" value="6"/>
</dbReference>
<dbReference type="InterPro" id="IPR011047">
    <property type="entry name" value="Quinoprotein_ADH-like_sf"/>
</dbReference>
<dbReference type="InterPro" id="IPR036322">
    <property type="entry name" value="WD40_repeat_dom_sf"/>
</dbReference>
<reference evidence="6 7" key="1">
    <citation type="journal article" date="2017" name="Mol. Biol. Evol.">
        <title>The 4-celled Tetrabaena socialis nuclear genome reveals the essential components for genetic control of cell number at the origin of multicellularity in the volvocine lineage.</title>
        <authorList>
            <person name="Featherston J."/>
            <person name="Arakaki Y."/>
            <person name="Hanschen E.R."/>
            <person name="Ferris P.J."/>
            <person name="Michod R.E."/>
            <person name="Olson B.J.S.C."/>
            <person name="Nozaki H."/>
            <person name="Durand P.M."/>
        </authorList>
    </citation>
    <scope>NUCLEOTIDE SEQUENCE [LARGE SCALE GENOMIC DNA]</scope>
    <source>
        <strain evidence="6 7">NIES-571</strain>
    </source>
</reference>
<feature type="repeat" description="WD" evidence="3">
    <location>
        <begin position="443"/>
        <end position="484"/>
    </location>
</feature>
<dbReference type="InterPro" id="IPR001680">
    <property type="entry name" value="WD40_rpt"/>
</dbReference>
<keyword evidence="2" id="KW-0677">Repeat</keyword>
<feature type="compositionally biased region" description="Gly residues" evidence="4">
    <location>
        <begin position="263"/>
        <end position="278"/>
    </location>
</feature>
<dbReference type="InterPro" id="IPR007111">
    <property type="entry name" value="NACHT_NTPase"/>
</dbReference>
<dbReference type="PANTHER" id="PTHR22847:SF637">
    <property type="entry name" value="WD REPEAT DOMAIN 5B"/>
    <property type="match status" value="1"/>
</dbReference>
<evidence type="ECO:0000313" key="6">
    <source>
        <dbReference type="EMBL" id="PNH10474.1"/>
    </source>
</evidence>
<feature type="non-terminal residue" evidence="6">
    <location>
        <position position="1"/>
    </location>
</feature>
<feature type="repeat" description="WD" evidence="3">
    <location>
        <begin position="754"/>
        <end position="779"/>
    </location>
</feature>
<dbReference type="GO" id="GO:1990234">
    <property type="term" value="C:transferase complex"/>
    <property type="evidence" value="ECO:0007669"/>
    <property type="project" value="UniProtKB-ARBA"/>
</dbReference>
<dbReference type="Pfam" id="PF00400">
    <property type="entry name" value="WD40"/>
    <property type="match status" value="8"/>
</dbReference>
<dbReference type="CDD" id="cd00200">
    <property type="entry name" value="WD40"/>
    <property type="match status" value="1"/>
</dbReference>
<dbReference type="SUPFAM" id="SSF50998">
    <property type="entry name" value="Quinoprotein alcohol dehydrogenase-like"/>
    <property type="match status" value="1"/>
</dbReference>
<organism evidence="6 7">
    <name type="scientific">Tetrabaena socialis</name>
    <dbReference type="NCBI Taxonomy" id="47790"/>
    <lineage>
        <taxon>Eukaryota</taxon>
        <taxon>Viridiplantae</taxon>
        <taxon>Chlorophyta</taxon>
        <taxon>core chlorophytes</taxon>
        <taxon>Chlorophyceae</taxon>
        <taxon>CS clade</taxon>
        <taxon>Chlamydomonadales</taxon>
        <taxon>Tetrabaenaceae</taxon>
        <taxon>Tetrabaena</taxon>
    </lineage>
</organism>
<sequence length="875" mass="90955">STSAFNEMLKLQLMLQPLSYKVDVQRLQARAAGTAWEFGPVRAWLGGGARLLSVLAGAGEGKSTLSAALVEELGGGRDCVLAYHFLKYNDQRRAGRLDPVLMVKSLAFQLAIQMPALRPLLFATDVARVALTSDPDEAFRLLLAEPLQQAAAEGGAGATQPIVLLIDALDEADPQDDGTAAEEGGTYDGTAVRGVAVCGNKAYQLLANQLKTLPANVRVVVTTRPDAMGGGVRAALDATFEGHGGVLHLAPRQLRKGPEQGRESGGGGEGGGGEGSGGGDEDEGGGGEGEGGGGEGGGEGEGSGGEGGGEGGGVLVYHTVVAECFKDGAGGQAPEALGGRAPQLSDLYGVYEKMRNRFGIRFVGWSPDGRTLASTDGELWLWDVANRKVEKKLKKSEDKRITETGYAGAWSPDGTTLAISGNRGNIVLWDLATRDVKLVLEGHKGIVQDVMGISWRRDSTALASASRDHTVRLWDAASGACMAVLKGHGEELTGVAWSPDGSLVASAGKDETVRLWDTATFECKATLKGAFGLPNAVTWSPDSRTLAVAAADNSVRLWDAAKLVTAEAEASATQAHTDDINGLSWNADGTYLASGGKDKLIKLWHAASGSCTATLAGHEFAIWSLDWQPNGKTLVSSSGGSEKALKFWDTEAKQCTATTKMDDAVLSLAWSPKGTCFACVLNNRSGAVVFFPNSGEHGDWAQAGGFGYGMGGCLAWSPDGSVVALADMSKSEVSLFPTSQWGTSSSSLPSPGPVIALAWGPDGTQLVTGDKDGAVKLWNCSADPPEAVAEIKGNWGRVGKVAWSKGGAVAFCTENGDTRLFDTSSGAFVHLATLPGHSDAVTSVAWRPDGGALATCSRDRSIRIWEPIPVGVARA</sequence>
<dbReference type="Pfam" id="PF07676">
    <property type="entry name" value="PD40"/>
    <property type="match status" value="1"/>
</dbReference>
<dbReference type="InterPro" id="IPR056884">
    <property type="entry name" value="NPHP3-like_N"/>
</dbReference>
<dbReference type="PROSITE" id="PS50837">
    <property type="entry name" value="NACHT"/>
    <property type="match status" value="1"/>
</dbReference>
<dbReference type="PRINTS" id="PR00320">
    <property type="entry name" value="GPROTEINBRPT"/>
</dbReference>
<keyword evidence="1 3" id="KW-0853">WD repeat</keyword>
<feature type="compositionally biased region" description="Gly residues" evidence="4">
    <location>
        <begin position="286"/>
        <end position="311"/>
    </location>
</feature>
<evidence type="ECO:0000256" key="3">
    <source>
        <dbReference type="PROSITE-ProRule" id="PRU00221"/>
    </source>
</evidence>
<protein>
    <submittedName>
        <fullName evidence="6">WD repeat domain-containing protein</fullName>
    </submittedName>
</protein>
<dbReference type="SMART" id="SM00320">
    <property type="entry name" value="WD40"/>
    <property type="match status" value="11"/>
</dbReference>
<dbReference type="PANTHER" id="PTHR22847">
    <property type="entry name" value="WD40 REPEAT PROTEIN"/>
    <property type="match status" value="1"/>
</dbReference>
<feature type="domain" description="NACHT" evidence="5">
    <location>
        <begin position="50"/>
        <end position="227"/>
    </location>
</feature>
<evidence type="ECO:0000256" key="1">
    <source>
        <dbReference type="ARBA" id="ARBA00022574"/>
    </source>
</evidence>
<keyword evidence="7" id="KW-1185">Reference proteome</keyword>
<evidence type="ECO:0000256" key="2">
    <source>
        <dbReference type="ARBA" id="ARBA00022737"/>
    </source>
</evidence>
<evidence type="ECO:0000313" key="7">
    <source>
        <dbReference type="Proteomes" id="UP000236333"/>
    </source>
</evidence>
<dbReference type="InterPro" id="IPR019775">
    <property type="entry name" value="WD40_repeat_CS"/>
</dbReference>
<dbReference type="EMBL" id="PGGS01000055">
    <property type="protein sequence ID" value="PNH10474.1"/>
    <property type="molecule type" value="Genomic_DNA"/>
</dbReference>
<dbReference type="InterPro" id="IPR020472">
    <property type="entry name" value="WD40_PAC1"/>
</dbReference>
<evidence type="ECO:0000256" key="4">
    <source>
        <dbReference type="SAM" id="MobiDB-lite"/>
    </source>
</evidence>
<comment type="caution">
    <text evidence="6">The sequence shown here is derived from an EMBL/GenBank/DDBJ whole genome shotgun (WGS) entry which is preliminary data.</text>
</comment>
<dbReference type="AlphaFoldDB" id="A0A2J8AD75"/>
<dbReference type="SUPFAM" id="SSF50978">
    <property type="entry name" value="WD40 repeat-like"/>
    <property type="match status" value="1"/>
</dbReference>
<dbReference type="PROSITE" id="PS00678">
    <property type="entry name" value="WD_REPEATS_1"/>
    <property type="match status" value="1"/>
</dbReference>
<evidence type="ECO:0000259" key="5">
    <source>
        <dbReference type="PROSITE" id="PS50837"/>
    </source>
</evidence>
<proteinExistence type="predicted"/>
<feature type="region of interest" description="Disordered" evidence="4">
    <location>
        <begin position="247"/>
        <end position="311"/>
    </location>
</feature>
<dbReference type="OrthoDB" id="284782at2759"/>
<feature type="repeat" description="WD" evidence="3">
    <location>
        <begin position="615"/>
        <end position="658"/>
    </location>
</feature>
<dbReference type="InterPro" id="IPR015943">
    <property type="entry name" value="WD40/YVTN_repeat-like_dom_sf"/>
</dbReference>
<feature type="repeat" description="WD" evidence="3">
    <location>
        <begin position="834"/>
        <end position="866"/>
    </location>
</feature>
<dbReference type="PROSITE" id="PS50082">
    <property type="entry name" value="WD_REPEATS_2"/>
    <property type="match status" value="7"/>
</dbReference>
<dbReference type="Pfam" id="PF24883">
    <property type="entry name" value="NPHP3_N"/>
    <property type="match status" value="1"/>
</dbReference>
<dbReference type="Proteomes" id="UP000236333">
    <property type="component" value="Unassembled WGS sequence"/>
</dbReference>
<feature type="repeat" description="WD" evidence="3">
    <location>
        <begin position="485"/>
        <end position="526"/>
    </location>
</feature>
<gene>
    <name evidence="6" type="ORF">TSOC_002794</name>
</gene>